<reference evidence="1" key="1">
    <citation type="submission" date="2020-08" db="EMBL/GenBank/DDBJ databases">
        <title>Spodoptera exigua strain:BAW_Kor-Di-RS1 Genome sequencing and assembly.</title>
        <authorList>
            <person name="Kim J."/>
            <person name="Nam H.Y."/>
            <person name="Kwon M."/>
            <person name="Choi J.H."/>
            <person name="Cho S.R."/>
            <person name="Kim G.-H."/>
        </authorList>
    </citation>
    <scope>NUCLEOTIDE SEQUENCE</scope>
    <source>
        <strain evidence="1">BAW_Kor-Di-RS1</strain>
        <tissue evidence="1">Whole-body</tissue>
    </source>
</reference>
<proteinExistence type="predicted"/>
<gene>
    <name evidence="1" type="ORF">HW555_006727</name>
</gene>
<evidence type="ECO:0000313" key="2">
    <source>
        <dbReference type="Proteomes" id="UP000648187"/>
    </source>
</evidence>
<protein>
    <submittedName>
        <fullName evidence="1">Uncharacterized protein</fullName>
    </submittedName>
</protein>
<dbReference type="Proteomes" id="UP000648187">
    <property type="component" value="Unassembled WGS sequence"/>
</dbReference>
<keyword evidence="2" id="KW-1185">Reference proteome</keyword>
<name>A0A835GHL5_SPOEX</name>
<comment type="caution">
    <text evidence="1">The sequence shown here is derived from an EMBL/GenBank/DDBJ whole genome shotgun (WGS) entry which is preliminary data.</text>
</comment>
<sequence length="93" mass="10511">MSGGDWTSPPPPPLAITITDAVISSPMLNEYKRKPSGSNRATWSEEDLEKAIPLVKDKSLKYEILGDICVVFGEYYHATKKKCDWLQYVQCEM</sequence>
<evidence type="ECO:0000313" key="1">
    <source>
        <dbReference type="EMBL" id="KAF9415693.1"/>
    </source>
</evidence>
<accession>A0A835GHL5</accession>
<dbReference type="EMBL" id="JACKWZ010000104">
    <property type="protein sequence ID" value="KAF9415693.1"/>
    <property type="molecule type" value="Genomic_DNA"/>
</dbReference>
<dbReference type="AlphaFoldDB" id="A0A835GHL5"/>
<organism evidence="1 2">
    <name type="scientific">Spodoptera exigua</name>
    <name type="common">Beet armyworm</name>
    <name type="synonym">Noctua fulgens</name>
    <dbReference type="NCBI Taxonomy" id="7107"/>
    <lineage>
        <taxon>Eukaryota</taxon>
        <taxon>Metazoa</taxon>
        <taxon>Ecdysozoa</taxon>
        <taxon>Arthropoda</taxon>
        <taxon>Hexapoda</taxon>
        <taxon>Insecta</taxon>
        <taxon>Pterygota</taxon>
        <taxon>Neoptera</taxon>
        <taxon>Endopterygota</taxon>
        <taxon>Lepidoptera</taxon>
        <taxon>Glossata</taxon>
        <taxon>Ditrysia</taxon>
        <taxon>Noctuoidea</taxon>
        <taxon>Noctuidae</taxon>
        <taxon>Amphipyrinae</taxon>
        <taxon>Spodoptera</taxon>
    </lineage>
</organism>